<dbReference type="AlphaFoldDB" id="A0A1M7Z6L3"/>
<evidence type="ECO:0008006" key="3">
    <source>
        <dbReference type="Google" id="ProtNLM"/>
    </source>
</evidence>
<dbReference type="PROSITE" id="PS51257">
    <property type="entry name" value="PROKAR_LIPOPROTEIN"/>
    <property type="match status" value="1"/>
</dbReference>
<dbReference type="OrthoDB" id="1420384at2"/>
<protein>
    <recommendedName>
        <fullName evidence="3">Lipoprotein</fullName>
    </recommendedName>
</protein>
<accession>A0A1M7Z6L3</accession>
<organism evidence="1 2">
    <name type="scientific">Algoriphagus zhangzhouensis</name>
    <dbReference type="NCBI Taxonomy" id="1073327"/>
    <lineage>
        <taxon>Bacteria</taxon>
        <taxon>Pseudomonadati</taxon>
        <taxon>Bacteroidota</taxon>
        <taxon>Cytophagia</taxon>
        <taxon>Cytophagales</taxon>
        <taxon>Cyclobacteriaceae</taxon>
        <taxon>Algoriphagus</taxon>
    </lineage>
</organism>
<evidence type="ECO:0000313" key="2">
    <source>
        <dbReference type="Proteomes" id="UP000184609"/>
    </source>
</evidence>
<dbReference type="RefSeq" id="WP_073570462.1">
    <property type="nucleotide sequence ID" value="NZ_FRXN01000001.1"/>
</dbReference>
<proteinExistence type="predicted"/>
<dbReference type="EMBL" id="FRXN01000001">
    <property type="protein sequence ID" value="SHO60494.1"/>
    <property type="molecule type" value="Genomic_DNA"/>
</dbReference>
<dbReference type="STRING" id="1073327.SAMN04488108_0833"/>
<reference evidence="2" key="1">
    <citation type="submission" date="2016-12" db="EMBL/GenBank/DDBJ databases">
        <authorList>
            <person name="Varghese N."/>
            <person name="Submissions S."/>
        </authorList>
    </citation>
    <scope>NUCLEOTIDE SEQUENCE [LARGE SCALE GENOMIC DNA]</scope>
    <source>
        <strain evidence="2">DSM 25035</strain>
    </source>
</reference>
<sequence length="239" mass="28058">MRITSYFIILFIIAFSCKPKEERDAIDLLEKSIEAHGGEKAFEDLNEIQFRKWTQLLDENGDVESETDQLIQFQLKPQLKGKITWEKDSVSHVIEFDGEKTFYSLGGNSIQNVDFLEAKKKEFDAAYYVVAQPWKLLQDEGAKLIYEGEKEVFSKTVKSIRVEYGPDQDVWWYYFDPNSNLMAGNEVQLKDHRSQIENLSFSQILPFIFYGQRESYRVDEKGNKLYLRAVYSYSDFQLK</sequence>
<gene>
    <name evidence="1" type="ORF">SAMN04488108_0833</name>
</gene>
<dbReference type="Proteomes" id="UP000184609">
    <property type="component" value="Unassembled WGS sequence"/>
</dbReference>
<name>A0A1M7Z6L3_9BACT</name>
<keyword evidence="2" id="KW-1185">Reference proteome</keyword>
<evidence type="ECO:0000313" key="1">
    <source>
        <dbReference type="EMBL" id="SHO60494.1"/>
    </source>
</evidence>